<dbReference type="InterPro" id="IPR045187">
    <property type="entry name" value="CcO_II"/>
</dbReference>
<dbReference type="GO" id="GO:0042773">
    <property type="term" value="P:ATP synthesis coupled electron transport"/>
    <property type="evidence" value="ECO:0007669"/>
    <property type="project" value="TreeGrafter"/>
</dbReference>
<dbReference type="Pfam" id="PF02790">
    <property type="entry name" value="COX2_TM"/>
    <property type="match status" value="1"/>
</dbReference>
<gene>
    <name evidence="19" type="primary">coxB</name>
    <name evidence="19" type="ORF">IDH44_23080</name>
</gene>
<evidence type="ECO:0000256" key="12">
    <source>
        <dbReference type="ARBA" id="ARBA00024688"/>
    </source>
</evidence>
<dbReference type="AlphaFoldDB" id="A0A927BY80"/>
<dbReference type="InterPro" id="IPR036257">
    <property type="entry name" value="Cyt_c_oxidase_su2_TM_sf"/>
</dbReference>
<evidence type="ECO:0000256" key="11">
    <source>
        <dbReference type="ARBA" id="ARBA00023136"/>
    </source>
</evidence>
<dbReference type="GO" id="GO:0004129">
    <property type="term" value="F:cytochrome-c oxidase activity"/>
    <property type="evidence" value="ECO:0007669"/>
    <property type="project" value="UniProtKB-EC"/>
</dbReference>
<evidence type="ECO:0000256" key="4">
    <source>
        <dbReference type="ARBA" id="ARBA00022660"/>
    </source>
</evidence>
<comment type="similarity">
    <text evidence="2 14">Belongs to the cytochrome c oxidase subunit 2 family.</text>
</comment>
<keyword evidence="7" id="KW-1278">Translocase</keyword>
<organism evidence="19 20">
    <name type="scientific">Paenibacillus sabuli</name>
    <dbReference type="NCBI Taxonomy" id="2772509"/>
    <lineage>
        <taxon>Bacteria</taxon>
        <taxon>Bacillati</taxon>
        <taxon>Bacillota</taxon>
        <taxon>Bacilli</taxon>
        <taxon>Bacillales</taxon>
        <taxon>Paenibacillaceae</taxon>
        <taxon>Paenibacillus</taxon>
    </lineage>
</organism>
<keyword evidence="10 15" id="KW-0186">Copper</keyword>
<proteinExistence type="inferred from homology"/>
<evidence type="ECO:0000256" key="7">
    <source>
        <dbReference type="ARBA" id="ARBA00022967"/>
    </source>
</evidence>
<dbReference type="InterPro" id="IPR008972">
    <property type="entry name" value="Cupredoxin"/>
</dbReference>
<keyword evidence="8 14" id="KW-0249">Electron transport</keyword>
<keyword evidence="20" id="KW-1185">Reference proteome</keyword>
<evidence type="ECO:0000259" key="17">
    <source>
        <dbReference type="PROSITE" id="PS50857"/>
    </source>
</evidence>
<dbReference type="SUPFAM" id="SSF81464">
    <property type="entry name" value="Cytochrome c oxidase subunit II-like, transmembrane region"/>
    <property type="match status" value="1"/>
</dbReference>
<evidence type="ECO:0000259" key="18">
    <source>
        <dbReference type="PROSITE" id="PS50999"/>
    </source>
</evidence>
<evidence type="ECO:0000256" key="10">
    <source>
        <dbReference type="ARBA" id="ARBA00023008"/>
    </source>
</evidence>
<reference evidence="19" key="1">
    <citation type="submission" date="2020-09" db="EMBL/GenBank/DDBJ databases">
        <title>A novel bacterium of genus Paenibacillus, isolated from South China Sea.</title>
        <authorList>
            <person name="Huang H."/>
            <person name="Mo K."/>
            <person name="Hu Y."/>
        </authorList>
    </citation>
    <scope>NUCLEOTIDE SEQUENCE</scope>
    <source>
        <strain evidence="19">IB182496</strain>
    </source>
</reference>
<evidence type="ECO:0000256" key="5">
    <source>
        <dbReference type="ARBA" id="ARBA00022692"/>
    </source>
</evidence>
<dbReference type="PROSITE" id="PS51257">
    <property type="entry name" value="PROKAR_LIPOPROTEIN"/>
    <property type="match status" value="1"/>
</dbReference>
<dbReference type="InterPro" id="IPR001505">
    <property type="entry name" value="Copper_CuA"/>
</dbReference>
<dbReference type="GO" id="GO:0005507">
    <property type="term" value="F:copper ion binding"/>
    <property type="evidence" value="ECO:0007669"/>
    <property type="project" value="InterPro"/>
</dbReference>
<keyword evidence="5 14" id="KW-0812">Transmembrane</keyword>
<dbReference type="RefSeq" id="WP_190921192.1">
    <property type="nucleotide sequence ID" value="NZ_JACXIZ010000053.1"/>
</dbReference>
<evidence type="ECO:0000256" key="14">
    <source>
        <dbReference type="RuleBase" id="RU000456"/>
    </source>
</evidence>
<dbReference type="SUPFAM" id="SSF49503">
    <property type="entry name" value="Cupredoxins"/>
    <property type="match status" value="1"/>
</dbReference>
<dbReference type="InterPro" id="IPR011759">
    <property type="entry name" value="Cyt_c_oxidase_su2_TM_dom"/>
</dbReference>
<comment type="cofactor">
    <cofactor evidence="15">
        <name>Cu cation</name>
        <dbReference type="ChEBI" id="CHEBI:23378"/>
    </cofactor>
    <text evidence="15">Binds a copper A center.</text>
</comment>
<dbReference type="GO" id="GO:0016491">
    <property type="term" value="F:oxidoreductase activity"/>
    <property type="evidence" value="ECO:0007669"/>
    <property type="project" value="InterPro"/>
</dbReference>
<protein>
    <recommendedName>
        <fullName evidence="15">Cytochrome c oxidase subunit 2</fullName>
        <ecNumber evidence="15">7.1.1.9</ecNumber>
    </recommendedName>
</protein>
<feature type="domain" description="Cytochrome oxidase subunit II copper A binding" evidence="17">
    <location>
        <begin position="126"/>
        <end position="237"/>
    </location>
</feature>
<dbReference type="PROSITE" id="PS00078">
    <property type="entry name" value="COX2"/>
    <property type="match status" value="1"/>
</dbReference>
<evidence type="ECO:0000256" key="1">
    <source>
        <dbReference type="ARBA" id="ARBA00004141"/>
    </source>
</evidence>
<comment type="function">
    <text evidence="12 15">Subunits I and II form the functional core of the enzyme complex. Electrons originating in cytochrome c are transferred via heme a and Cu(A) to the binuclear center formed by heme a3 and Cu(B).</text>
</comment>
<evidence type="ECO:0000256" key="8">
    <source>
        <dbReference type="ARBA" id="ARBA00022982"/>
    </source>
</evidence>
<comment type="subcellular location">
    <subcellularLocation>
        <location evidence="14">Cell membrane</location>
        <topology evidence="14">Multi-pass membrane protein</topology>
    </subcellularLocation>
    <subcellularLocation>
        <location evidence="1">Membrane</location>
        <topology evidence="1">Multi-pass membrane protein</topology>
    </subcellularLocation>
</comment>
<feature type="domain" description="Cytochrome oxidase subunit II transmembrane region profile" evidence="18">
    <location>
        <begin position="19"/>
        <end position="117"/>
    </location>
</feature>
<keyword evidence="9 16" id="KW-1133">Transmembrane helix</keyword>
<evidence type="ECO:0000256" key="15">
    <source>
        <dbReference type="RuleBase" id="RU004024"/>
    </source>
</evidence>
<feature type="transmembrane region" description="Helical" evidence="16">
    <location>
        <begin position="86"/>
        <end position="104"/>
    </location>
</feature>
<dbReference type="PANTHER" id="PTHR22888:SF9">
    <property type="entry name" value="CYTOCHROME C OXIDASE SUBUNIT 2"/>
    <property type="match status" value="1"/>
</dbReference>
<keyword evidence="4 14" id="KW-0679">Respiratory chain</keyword>
<evidence type="ECO:0000256" key="2">
    <source>
        <dbReference type="ARBA" id="ARBA00007866"/>
    </source>
</evidence>
<evidence type="ECO:0000313" key="19">
    <source>
        <dbReference type="EMBL" id="MBD2848091.1"/>
    </source>
</evidence>
<dbReference type="PRINTS" id="PR01166">
    <property type="entry name" value="CYCOXIDASEII"/>
</dbReference>
<dbReference type="NCBIfam" id="TIGR02866">
    <property type="entry name" value="CoxB"/>
    <property type="match status" value="1"/>
</dbReference>
<dbReference type="Gene3D" id="1.10.287.90">
    <property type="match status" value="1"/>
</dbReference>
<keyword evidence="3 14" id="KW-0813">Transport</keyword>
<dbReference type="EC" id="7.1.1.9" evidence="15"/>
<dbReference type="Gene3D" id="2.60.40.420">
    <property type="entry name" value="Cupredoxins - blue copper proteins"/>
    <property type="match status" value="1"/>
</dbReference>
<feature type="transmembrane region" description="Helical" evidence="16">
    <location>
        <begin position="41"/>
        <end position="65"/>
    </location>
</feature>
<evidence type="ECO:0000256" key="3">
    <source>
        <dbReference type="ARBA" id="ARBA00022448"/>
    </source>
</evidence>
<comment type="caution">
    <text evidence="19">The sequence shown here is derived from an EMBL/GenBank/DDBJ whole genome shotgun (WGS) entry which is preliminary data.</text>
</comment>
<dbReference type="PANTHER" id="PTHR22888">
    <property type="entry name" value="CYTOCHROME C OXIDASE, SUBUNIT II"/>
    <property type="match status" value="1"/>
</dbReference>
<sequence length="237" mass="26075">MRRSGRLLCLLGGSALLPLAGGCSVRVLEPASETADEQAKLIALSFAIMVVVTATVLALLARFVYRYRERPGREPGLPEQTRGNRWLELSWIVVPILLLAVLAVPTVRLTMAQSPGAELPADDAEAQVVHVEVQAEQFAWTFRYAGGKTSHDTLYLPAGYTAVFHLQSRDVIHSFWIPKLGGKVDVFPDRETTLRLVDVKAGEYQGKCAEFCGTEHAWMRFTAHVVDPAAYEAWLAG</sequence>
<keyword evidence="11 16" id="KW-0472">Membrane</keyword>
<dbReference type="InterPro" id="IPR014222">
    <property type="entry name" value="Cyt_c_oxidase_su2"/>
</dbReference>
<dbReference type="PROSITE" id="PS50857">
    <property type="entry name" value="COX2_CUA"/>
    <property type="match status" value="1"/>
</dbReference>
<dbReference type="GO" id="GO:0005886">
    <property type="term" value="C:plasma membrane"/>
    <property type="evidence" value="ECO:0007669"/>
    <property type="project" value="UniProtKB-SubCell"/>
</dbReference>
<dbReference type="PROSITE" id="PS50999">
    <property type="entry name" value="COX2_TM"/>
    <property type="match status" value="1"/>
</dbReference>
<name>A0A927BY80_9BACL</name>
<accession>A0A927BY80</accession>
<evidence type="ECO:0000256" key="13">
    <source>
        <dbReference type="ARBA" id="ARBA00047816"/>
    </source>
</evidence>
<evidence type="ECO:0000256" key="16">
    <source>
        <dbReference type="SAM" id="Phobius"/>
    </source>
</evidence>
<dbReference type="Proteomes" id="UP000621560">
    <property type="component" value="Unassembled WGS sequence"/>
</dbReference>
<dbReference type="EMBL" id="JACXIZ010000053">
    <property type="protein sequence ID" value="MBD2848091.1"/>
    <property type="molecule type" value="Genomic_DNA"/>
</dbReference>
<evidence type="ECO:0000256" key="9">
    <source>
        <dbReference type="ARBA" id="ARBA00022989"/>
    </source>
</evidence>
<keyword evidence="6 15" id="KW-0479">Metal-binding</keyword>
<evidence type="ECO:0000256" key="6">
    <source>
        <dbReference type="ARBA" id="ARBA00022723"/>
    </source>
</evidence>
<dbReference type="Pfam" id="PF00116">
    <property type="entry name" value="COX2"/>
    <property type="match status" value="1"/>
</dbReference>
<comment type="catalytic activity">
    <reaction evidence="13 15">
        <text>4 Fe(II)-[cytochrome c] + O2 + 8 H(+)(in) = 4 Fe(III)-[cytochrome c] + 2 H2O + 4 H(+)(out)</text>
        <dbReference type="Rhea" id="RHEA:11436"/>
        <dbReference type="Rhea" id="RHEA-COMP:10350"/>
        <dbReference type="Rhea" id="RHEA-COMP:14399"/>
        <dbReference type="ChEBI" id="CHEBI:15377"/>
        <dbReference type="ChEBI" id="CHEBI:15378"/>
        <dbReference type="ChEBI" id="CHEBI:15379"/>
        <dbReference type="ChEBI" id="CHEBI:29033"/>
        <dbReference type="ChEBI" id="CHEBI:29034"/>
        <dbReference type="EC" id="7.1.1.9"/>
    </reaction>
</comment>
<evidence type="ECO:0000313" key="20">
    <source>
        <dbReference type="Proteomes" id="UP000621560"/>
    </source>
</evidence>
<dbReference type="InterPro" id="IPR002429">
    <property type="entry name" value="CcO_II-like_C"/>
</dbReference>